<dbReference type="GO" id="GO:0005737">
    <property type="term" value="C:cytoplasm"/>
    <property type="evidence" value="ECO:0007669"/>
    <property type="project" value="TreeGrafter"/>
</dbReference>
<name>A0A834I1M3_RHYFE</name>
<gene>
    <name evidence="2" type="ORF">GWI33_014452</name>
</gene>
<evidence type="ECO:0000313" key="2">
    <source>
        <dbReference type="EMBL" id="KAF7272795.1"/>
    </source>
</evidence>
<dbReference type="PANTHER" id="PTHR34179">
    <property type="entry name" value="TUMOR PROTEIN P53-INDUCIBLE PROTEIN 13"/>
    <property type="match status" value="1"/>
</dbReference>
<keyword evidence="1" id="KW-0732">Signal</keyword>
<protein>
    <submittedName>
        <fullName evidence="2">Uncharacterized protein</fullName>
    </submittedName>
</protein>
<comment type="caution">
    <text evidence="2">The sequence shown here is derived from an EMBL/GenBank/DDBJ whole genome shotgun (WGS) entry which is preliminary data.</text>
</comment>
<accession>A0A834I1M3</accession>
<organism evidence="2 3">
    <name type="scientific">Rhynchophorus ferrugineus</name>
    <name type="common">Red palm weevil</name>
    <name type="synonym">Curculio ferrugineus</name>
    <dbReference type="NCBI Taxonomy" id="354439"/>
    <lineage>
        <taxon>Eukaryota</taxon>
        <taxon>Metazoa</taxon>
        <taxon>Ecdysozoa</taxon>
        <taxon>Arthropoda</taxon>
        <taxon>Hexapoda</taxon>
        <taxon>Insecta</taxon>
        <taxon>Pterygota</taxon>
        <taxon>Neoptera</taxon>
        <taxon>Endopterygota</taxon>
        <taxon>Coleoptera</taxon>
        <taxon>Polyphaga</taxon>
        <taxon>Cucujiformia</taxon>
        <taxon>Curculionidae</taxon>
        <taxon>Dryophthorinae</taxon>
        <taxon>Rhynchophorus</taxon>
    </lineage>
</organism>
<evidence type="ECO:0000313" key="3">
    <source>
        <dbReference type="Proteomes" id="UP000625711"/>
    </source>
</evidence>
<dbReference type="EMBL" id="JAACXV010013694">
    <property type="protein sequence ID" value="KAF7272795.1"/>
    <property type="molecule type" value="Genomic_DNA"/>
</dbReference>
<dbReference type="AlphaFoldDB" id="A0A834I1M3"/>
<feature type="chain" id="PRO_5032414454" evidence="1">
    <location>
        <begin position="18"/>
        <end position="272"/>
    </location>
</feature>
<reference evidence="2" key="1">
    <citation type="submission" date="2020-08" db="EMBL/GenBank/DDBJ databases">
        <title>Genome sequencing and assembly of the red palm weevil Rhynchophorus ferrugineus.</title>
        <authorList>
            <person name="Dias G.B."/>
            <person name="Bergman C.M."/>
            <person name="Manee M."/>
        </authorList>
    </citation>
    <scope>NUCLEOTIDE SEQUENCE</scope>
    <source>
        <strain evidence="2">AA-2017</strain>
        <tissue evidence="2">Whole larva</tissue>
    </source>
</reference>
<feature type="signal peptide" evidence="1">
    <location>
        <begin position="1"/>
        <end position="17"/>
    </location>
</feature>
<evidence type="ECO:0000256" key="1">
    <source>
        <dbReference type="SAM" id="SignalP"/>
    </source>
</evidence>
<dbReference type="InterPro" id="IPR021454">
    <property type="entry name" value="DUF3105"/>
</dbReference>
<sequence length="272" mass="31202">MLKNIVMLCMTIVSAKAQRPYDEAWHRRWFPHSPNELDNNPVVSDGKNLNDVHHGIAMGVVDSSCDDGKTNLQIDWYNNEENYTCFENKSLFLPRANVHPIDSVEHIPEAYNAQHKCMNESITYNEIIPTFGTHRPLWAVYGEYIFLPRHRWLHNLEHGAVAMLYHPCANKNEVNILKSLVKSCLYRHVITPYNMLSSTRPLALVSWGHRLEMSKVAPAVVIDFIKKHALRGPERTHKNGQYDYGLKENAQPVSDMDDQILCPKVSGGIEMK</sequence>
<dbReference type="Proteomes" id="UP000625711">
    <property type="component" value="Unassembled WGS sequence"/>
</dbReference>
<proteinExistence type="predicted"/>
<dbReference type="PANTHER" id="PTHR34179:SF1">
    <property type="entry name" value="TUMOR PROTEIN P53-INDUCIBLE PROTEIN 13"/>
    <property type="match status" value="1"/>
</dbReference>
<dbReference type="Pfam" id="PF11303">
    <property type="entry name" value="DUF3105"/>
    <property type="match status" value="1"/>
</dbReference>
<keyword evidence="3" id="KW-1185">Reference proteome</keyword>
<dbReference type="OrthoDB" id="5960270at2759"/>